<evidence type="ECO:0000256" key="1">
    <source>
        <dbReference type="ARBA" id="ARBA00004141"/>
    </source>
</evidence>
<feature type="transmembrane region" description="Helical" evidence="5">
    <location>
        <begin position="113"/>
        <end position="131"/>
    </location>
</feature>
<comment type="subcellular location">
    <subcellularLocation>
        <location evidence="1">Membrane</location>
        <topology evidence="1">Multi-pass membrane protein</topology>
    </subcellularLocation>
</comment>
<feature type="transmembrane region" description="Helical" evidence="5">
    <location>
        <begin position="228"/>
        <end position="246"/>
    </location>
</feature>
<keyword evidence="3 5" id="KW-1133">Transmembrane helix</keyword>
<feature type="transmembrane region" description="Helical" evidence="5">
    <location>
        <begin position="20"/>
        <end position="38"/>
    </location>
</feature>
<name>A0ABN6MZE5_9BACT</name>
<evidence type="ECO:0000313" key="8">
    <source>
        <dbReference type="Proteomes" id="UP001162891"/>
    </source>
</evidence>
<evidence type="ECO:0000256" key="5">
    <source>
        <dbReference type="SAM" id="Phobius"/>
    </source>
</evidence>
<feature type="transmembrane region" description="Helical" evidence="5">
    <location>
        <begin position="182"/>
        <end position="202"/>
    </location>
</feature>
<dbReference type="Pfam" id="PF04932">
    <property type="entry name" value="Wzy_C"/>
    <property type="match status" value="1"/>
</dbReference>
<dbReference type="EMBL" id="AP025591">
    <property type="protein sequence ID" value="BDG06320.1"/>
    <property type="molecule type" value="Genomic_DNA"/>
</dbReference>
<proteinExistence type="predicted"/>
<keyword evidence="4 5" id="KW-0472">Membrane</keyword>
<dbReference type="InterPro" id="IPR007016">
    <property type="entry name" value="O-antigen_ligase-rel_domated"/>
</dbReference>
<dbReference type="InterPro" id="IPR051533">
    <property type="entry name" value="WaaL-like"/>
</dbReference>
<evidence type="ECO:0000259" key="6">
    <source>
        <dbReference type="Pfam" id="PF04932"/>
    </source>
</evidence>
<sequence length="353" mass="37319">MLGGAWQVLRTGRVRRATSLLVVLTALVAWSLASMLWVRDQNLGVLRAQTGVQLLVFAWVAWQIALARRDVRAMAAGFVAGCVVASFGVWRAFTAGEILEEYEIRYSAPGFDPNELGITLAIGIPIAMYLARTGERRRRLAWLAYVPIAFVAIGLGGSRSAFLAAALATVGTLALTSWRSPWALAAGVAFATIGGAVAWSVVPKETWERIFTLQESVTHGTMGERLPIWKAGIAAFGRHPLAGVGLGGFSDAVASPLGQRTVAHNALLSVAVELGVVGAVLFLAAVVCVVRAALHIAARDRTLVATVIGTWLIGAASLTWELGKVTWFVLLLCAAVSAVPRRDEAVGGMARAA</sequence>
<keyword evidence="2 5" id="KW-0812">Transmembrane</keyword>
<organism evidence="7 8">
    <name type="scientific">Anaeromyxobacter oryzae</name>
    <dbReference type="NCBI Taxonomy" id="2918170"/>
    <lineage>
        <taxon>Bacteria</taxon>
        <taxon>Pseudomonadati</taxon>
        <taxon>Myxococcota</taxon>
        <taxon>Myxococcia</taxon>
        <taxon>Myxococcales</taxon>
        <taxon>Cystobacterineae</taxon>
        <taxon>Anaeromyxobacteraceae</taxon>
        <taxon>Anaeromyxobacter</taxon>
    </lineage>
</organism>
<feature type="transmembrane region" description="Helical" evidence="5">
    <location>
        <begin position="143"/>
        <end position="170"/>
    </location>
</feature>
<dbReference type="PANTHER" id="PTHR37422">
    <property type="entry name" value="TEICHURONIC ACID BIOSYNTHESIS PROTEIN TUAE"/>
    <property type="match status" value="1"/>
</dbReference>
<keyword evidence="8" id="KW-1185">Reference proteome</keyword>
<feature type="domain" description="O-antigen ligase-related" evidence="6">
    <location>
        <begin position="148"/>
        <end position="283"/>
    </location>
</feature>
<evidence type="ECO:0000256" key="3">
    <source>
        <dbReference type="ARBA" id="ARBA00022989"/>
    </source>
</evidence>
<feature type="transmembrane region" description="Helical" evidence="5">
    <location>
        <begin position="74"/>
        <end position="93"/>
    </location>
</feature>
<gene>
    <name evidence="7" type="ORF">AMOR_53160</name>
</gene>
<accession>A0ABN6MZE5</accession>
<evidence type="ECO:0000313" key="7">
    <source>
        <dbReference type="EMBL" id="BDG06320.1"/>
    </source>
</evidence>
<protein>
    <recommendedName>
        <fullName evidence="6">O-antigen ligase-related domain-containing protein</fullName>
    </recommendedName>
</protein>
<feature type="transmembrane region" description="Helical" evidence="5">
    <location>
        <begin position="44"/>
        <end position="62"/>
    </location>
</feature>
<feature type="transmembrane region" description="Helical" evidence="5">
    <location>
        <begin position="266"/>
        <end position="290"/>
    </location>
</feature>
<dbReference type="Proteomes" id="UP001162891">
    <property type="component" value="Chromosome"/>
</dbReference>
<dbReference type="PANTHER" id="PTHR37422:SF13">
    <property type="entry name" value="LIPOPOLYSACCHARIDE BIOSYNTHESIS PROTEIN PA4999-RELATED"/>
    <property type="match status" value="1"/>
</dbReference>
<dbReference type="RefSeq" id="WP_248355765.1">
    <property type="nucleotide sequence ID" value="NZ_AP025591.1"/>
</dbReference>
<feature type="transmembrane region" description="Helical" evidence="5">
    <location>
        <begin position="302"/>
        <end position="319"/>
    </location>
</feature>
<evidence type="ECO:0000256" key="4">
    <source>
        <dbReference type="ARBA" id="ARBA00023136"/>
    </source>
</evidence>
<reference evidence="8" key="1">
    <citation type="journal article" date="2022" name="Int. J. Syst. Evol. Microbiol.">
        <title>Anaeromyxobacter oryzae sp. nov., Anaeromyxobacter diazotrophicus sp. nov. and Anaeromyxobacter paludicola sp. nov., isolated from paddy soils.</title>
        <authorList>
            <person name="Itoh H."/>
            <person name="Xu Z."/>
            <person name="Mise K."/>
            <person name="Masuda Y."/>
            <person name="Ushijima N."/>
            <person name="Hayakawa C."/>
            <person name="Shiratori Y."/>
            <person name="Senoo K."/>
        </authorList>
    </citation>
    <scope>NUCLEOTIDE SEQUENCE [LARGE SCALE GENOMIC DNA]</scope>
    <source>
        <strain evidence="8">Red232</strain>
    </source>
</reference>
<evidence type="ECO:0000256" key="2">
    <source>
        <dbReference type="ARBA" id="ARBA00022692"/>
    </source>
</evidence>